<keyword evidence="4" id="KW-0227">DNA damage</keyword>
<dbReference type="FunFam" id="3.40.50.10190:FF:000059">
    <property type="entry name" value="ATBRCA1"/>
    <property type="match status" value="1"/>
</dbReference>
<dbReference type="InterPro" id="IPR036420">
    <property type="entry name" value="BRCT_dom_sf"/>
</dbReference>
<dbReference type="GO" id="GO:0045944">
    <property type="term" value="P:positive regulation of transcription by RNA polymerase II"/>
    <property type="evidence" value="ECO:0000318"/>
    <property type="project" value="GO_Central"/>
</dbReference>
<dbReference type="PROSITE" id="PS50089">
    <property type="entry name" value="ZF_RING_2"/>
    <property type="match status" value="1"/>
</dbReference>
<feature type="domain" description="BRCT" evidence="12">
    <location>
        <begin position="428"/>
        <end position="529"/>
    </location>
</feature>
<dbReference type="SMART" id="SM00292">
    <property type="entry name" value="BRCT"/>
    <property type="match status" value="2"/>
</dbReference>
<reference evidence="14" key="2">
    <citation type="submission" date="2017-06" db="EMBL/GenBank/DDBJ databases">
        <title>WGS assembly of Brachypodium distachyon.</title>
        <authorList>
            <consortium name="The International Brachypodium Initiative"/>
            <person name="Lucas S."/>
            <person name="Harmon-Smith M."/>
            <person name="Lail K."/>
            <person name="Tice H."/>
            <person name="Grimwood J."/>
            <person name="Bruce D."/>
            <person name="Barry K."/>
            <person name="Shu S."/>
            <person name="Lindquist E."/>
            <person name="Wang M."/>
            <person name="Pitluck S."/>
            <person name="Vogel J.P."/>
            <person name="Garvin D.F."/>
            <person name="Mockler T.C."/>
            <person name="Schmutz J."/>
            <person name="Rokhsar D."/>
            <person name="Bevan M.W."/>
        </authorList>
    </citation>
    <scope>NUCLEOTIDE SEQUENCE</scope>
    <source>
        <strain evidence="14">Bd21</strain>
    </source>
</reference>
<keyword evidence="8" id="KW-0539">Nucleus</keyword>
<dbReference type="AlphaFoldDB" id="I1IZL2"/>
<dbReference type="eggNOG" id="KOG4362">
    <property type="taxonomic scope" value="Eukaryota"/>
</dbReference>
<dbReference type="InterPro" id="IPR001841">
    <property type="entry name" value="Znf_RING"/>
</dbReference>
<evidence type="ECO:0000313" key="15">
    <source>
        <dbReference type="EnsemblPlants" id="KQJ83551"/>
    </source>
</evidence>
<dbReference type="EMBL" id="CM000884">
    <property type="protein sequence ID" value="KQJ83551.1"/>
    <property type="molecule type" value="Genomic_DNA"/>
</dbReference>
<keyword evidence="16" id="KW-1185">Reference proteome</keyword>
<dbReference type="GO" id="GO:0031436">
    <property type="term" value="C:BRCA1-BARD1 complex"/>
    <property type="evidence" value="ECO:0000318"/>
    <property type="project" value="GO_Central"/>
</dbReference>
<dbReference type="PROSITE" id="PS51805">
    <property type="entry name" value="EPHD"/>
    <property type="match status" value="1"/>
</dbReference>
<dbReference type="InterPro" id="IPR013083">
    <property type="entry name" value="Znf_RING/FYVE/PHD"/>
</dbReference>
<dbReference type="FunFam" id="3.40.50.10190:FF:000006">
    <property type="entry name" value="Breast cancer type 1 susceptibility protein homolog"/>
    <property type="match status" value="1"/>
</dbReference>
<organism evidence="14">
    <name type="scientific">Brachypodium distachyon</name>
    <name type="common">Purple false brome</name>
    <name type="synonym">Trachynia distachya</name>
    <dbReference type="NCBI Taxonomy" id="15368"/>
    <lineage>
        <taxon>Eukaryota</taxon>
        <taxon>Viridiplantae</taxon>
        <taxon>Streptophyta</taxon>
        <taxon>Embryophyta</taxon>
        <taxon>Tracheophyta</taxon>
        <taxon>Spermatophyta</taxon>
        <taxon>Magnoliopsida</taxon>
        <taxon>Liliopsida</taxon>
        <taxon>Poales</taxon>
        <taxon>Poaceae</taxon>
        <taxon>BOP clade</taxon>
        <taxon>Pooideae</taxon>
        <taxon>Stipodae</taxon>
        <taxon>Brachypodieae</taxon>
        <taxon>Brachypodium</taxon>
    </lineage>
</organism>
<evidence type="ECO:0000256" key="9">
    <source>
        <dbReference type="PROSITE-ProRule" id="PRU00175"/>
    </source>
</evidence>
<dbReference type="KEGG" id="bdi:100842826"/>
<feature type="domain" description="RING-type" evidence="11">
    <location>
        <begin position="26"/>
        <end position="65"/>
    </location>
</feature>
<dbReference type="PANTHER" id="PTHR13763:SF9">
    <property type="entry name" value="BRCA1-ASSOCIATED RING DOMAIN PROTEIN 1"/>
    <property type="match status" value="1"/>
</dbReference>
<dbReference type="OrthoDB" id="2384350at2759"/>
<feature type="region of interest" description="Disordered" evidence="10">
    <location>
        <begin position="364"/>
        <end position="426"/>
    </location>
</feature>
<dbReference type="InterPro" id="IPR001357">
    <property type="entry name" value="BRCT_dom"/>
</dbReference>
<dbReference type="Proteomes" id="UP000008810">
    <property type="component" value="Chromosome 5"/>
</dbReference>
<proteinExistence type="predicted"/>
<dbReference type="GO" id="GO:0004842">
    <property type="term" value="F:ubiquitin-protein transferase activity"/>
    <property type="evidence" value="ECO:0000318"/>
    <property type="project" value="GO_Central"/>
</dbReference>
<dbReference type="STRING" id="15368.I1IZL2"/>
<dbReference type="GeneID" id="100842826"/>
<dbReference type="GO" id="GO:0000724">
    <property type="term" value="P:double-strand break repair via homologous recombination"/>
    <property type="evidence" value="ECO:0000318"/>
    <property type="project" value="GO_Central"/>
</dbReference>
<evidence type="ECO:0008006" key="17">
    <source>
        <dbReference type="Google" id="ProtNLM"/>
    </source>
</evidence>
<dbReference type="InterPro" id="IPR031099">
    <property type="entry name" value="BRCA1-associated"/>
</dbReference>
<dbReference type="FunFam" id="3.30.40.10:FF:000310">
    <property type="entry name" value="Breast cancer associated RING 1"/>
    <property type="match status" value="1"/>
</dbReference>
<dbReference type="Gene3D" id="3.40.50.10190">
    <property type="entry name" value="BRCT domain"/>
    <property type="match status" value="2"/>
</dbReference>
<feature type="domain" description="BRCT" evidence="12">
    <location>
        <begin position="550"/>
        <end position="644"/>
    </location>
</feature>
<dbReference type="PANTHER" id="PTHR13763">
    <property type="entry name" value="BREAST CANCER TYPE 1 SUSCEPTIBILITY PROTEIN BRCA1"/>
    <property type="match status" value="1"/>
</dbReference>
<dbReference type="SUPFAM" id="SSF57850">
    <property type="entry name" value="RING/U-box"/>
    <property type="match status" value="1"/>
</dbReference>
<dbReference type="Gramene" id="KQJ83551">
    <property type="protein sequence ID" value="KQJ83551"/>
    <property type="gene ID" value="BRADI_5g15500v3"/>
</dbReference>
<evidence type="ECO:0000256" key="1">
    <source>
        <dbReference type="ARBA" id="ARBA00004123"/>
    </source>
</evidence>
<evidence type="ECO:0000256" key="2">
    <source>
        <dbReference type="ARBA" id="ARBA00022723"/>
    </source>
</evidence>
<evidence type="ECO:0000256" key="10">
    <source>
        <dbReference type="SAM" id="MobiDB-lite"/>
    </source>
</evidence>
<dbReference type="RefSeq" id="XP_010240130.1">
    <property type="nucleotide sequence ID" value="XM_010241828.3"/>
</dbReference>
<accession>I1IZL2</accession>
<evidence type="ECO:0000313" key="14">
    <source>
        <dbReference type="EMBL" id="KQJ83551.1"/>
    </source>
</evidence>
<dbReference type="PROSITE" id="PS50172">
    <property type="entry name" value="BRCT"/>
    <property type="match status" value="2"/>
</dbReference>
<keyword evidence="6" id="KW-0862">Zinc</keyword>
<dbReference type="SUPFAM" id="SSF52113">
    <property type="entry name" value="BRCT domain"/>
    <property type="match status" value="2"/>
</dbReference>
<reference evidence="15" key="3">
    <citation type="submission" date="2018-08" db="UniProtKB">
        <authorList>
            <consortium name="EnsemblPlants"/>
        </authorList>
    </citation>
    <scope>IDENTIFICATION</scope>
    <source>
        <strain evidence="15">cv. Bd21</strain>
    </source>
</reference>
<keyword evidence="3" id="KW-0677">Repeat</keyword>
<evidence type="ECO:0000256" key="8">
    <source>
        <dbReference type="ARBA" id="ARBA00023242"/>
    </source>
</evidence>
<feature type="compositionally biased region" description="Polar residues" evidence="10">
    <location>
        <begin position="215"/>
        <end position="226"/>
    </location>
</feature>
<evidence type="ECO:0000256" key="4">
    <source>
        <dbReference type="ARBA" id="ARBA00022763"/>
    </source>
</evidence>
<keyword evidence="5 9" id="KW-0863">Zinc-finger</keyword>
<dbReference type="CDD" id="cd17734">
    <property type="entry name" value="BRCT_Bard1_rpt1"/>
    <property type="match status" value="1"/>
</dbReference>
<evidence type="ECO:0000256" key="3">
    <source>
        <dbReference type="ARBA" id="ARBA00022737"/>
    </source>
</evidence>
<dbReference type="eggNOG" id="KOG2177">
    <property type="taxonomic scope" value="Eukaryota"/>
</dbReference>
<dbReference type="Pfam" id="PF13771">
    <property type="entry name" value="zf-HC5HC2H"/>
    <property type="match status" value="1"/>
</dbReference>
<dbReference type="SMART" id="SM00184">
    <property type="entry name" value="RING"/>
    <property type="match status" value="2"/>
</dbReference>
<dbReference type="GO" id="GO:0008270">
    <property type="term" value="F:zinc ion binding"/>
    <property type="evidence" value="ECO:0007669"/>
    <property type="project" value="UniProtKB-KW"/>
</dbReference>
<dbReference type="Pfam" id="PF00533">
    <property type="entry name" value="BRCT"/>
    <property type="match status" value="2"/>
</dbReference>
<evidence type="ECO:0000256" key="5">
    <source>
        <dbReference type="ARBA" id="ARBA00022771"/>
    </source>
</evidence>
<evidence type="ECO:0000313" key="16">
    <source>
        <dbReference type="Proteomes" id="UP000008810"/>
    </source>
</evidence>
<sequence>MASTCTNKILNPLLLHLSKMQLEVTCPVCVKLMSEPMMLPCCHAACRTCATTQTMNENDYSCAMCALAYRSEDLKPALHLEGIVNILRSLDCTVTNVGLMIKQGSQADTSGTPGSVNVNHHNLVGSKLVHNESTGPDKVKVDDVGNKAKDQTVEPMVLVQKGPCGSKSSDGPVDLDCDSNDLEGELITATSPQSVLKRVPNVTHDHTRKLKRQKSTGQSENFDTEQPTMSGAWKCVLCHSSEISECTGPLLHYLLGELVGDDQASKSNVLHVHGECIVWAPRAYITDGTVKNLEAELYRASTMICSVCGLKGAAVGCFVDSCRKSFHLPCAHRISGCRWDKGNFVMLCASHSSKRLPCEISESKNKIQVQRSPSKSKNKKIQVQRSPSKSKNKKIQVQRSPSKSKNKKIQVQRSPSETMLVENSPPIENNGLLEASRFLTSEWMICGSGLSRHGKEFLDQFGRQTGITVTNDWSPNVTHVVANTNEDGASSRTLKILMAILTGKWVVNVNWLKACLKAREPVSEEPYEIRSDIYGSFDGPRKGRLRAVNEEPSLFSGLTFYFVRNFDPTYKAQLADLIATAGGSILGKANLSCTSLILYNTDPPQIKDQDKINLAIKKRKDEAEKLAAKIGCRSVPHGWLLDAIASCTVQFPISQCT</sequence>
<evidence type="ECO:0000256" key="7">
    <source>
        <dbReference type="ARBA" id="ARBA00023204"/>
    </source>
</evidence>
<dbReference type="EnsemblPlants" id="KQJ83551">
    <property type="protein sequence ID" value="KQJ83551"/>
    <property type="gene ID" value="BRADI_5g15500v3"/>
</dbReference>
<feature type="region of interest" description="Disordered" evidence="10">
    <location>
        <begin position="205"/>
        <end position="226"/>
    </location>
</feature>
<comment type="subcellular location">
    <subcellularLocation>
        <location evidence="1">Nucleus</location>
    </subcellularLocation>
</comment>
<feature type="domain" description="PHD-type" evidence="13">
    <location>
        <begin position="232"/>
        <end position="352"/>
    </location>
</feature>
<dbReference type="GO" id="GO:0070531">
    <property type="term" value="C:BRCA1-A complex"/>
    <property type="evidence" value="ECO:0000318"/>
    <property type="project" value="GO_Central"/>
</dbReference>
<protein>
    <recommendedName>
        <fullName evidence="17">RING-type E3 ubiquitin transferase BRCA1</fullName>
    </recommendedName>
</protein>
<feature type="compositionally biased region" description="Basic residues" evidence="10">
    <location>
        <begin position="374"/>
        <end position="410"/>
    </location>
</feature>
<dbReference type="ExpressionAtlas" id="I1IZL2">
    <property type="expression patterns" value="baseline"/>
</dbReference>
<evidence type="ECO:0000256" key="6">
    <source>
        <dbReference type="ARBA" id="ARBA00022833"/>
    </source>
</evidence>
<dbReference type="InterPro" id="IPR034732">
    <property type="entry name" value="EPHD"/>
</dbReference>
<keyword evidence="7" id="KW-0234">DNA repair</keyword>
<dbReference type="OMA" id="NTICAFC"/>
<gene>
    <name evidence="15" type="primary">LOC100842826</name>
    <name evidence="14" type="ORF">BRADI_5g15500v3</name>
</gene>
<dbReference type="Gene3D" id="3.30.40.10">
    <property type="entry name" value="Zinc/RING finger domain, C3HC4 (zinc finger)"/>
    <property type="match status" value="2"/>
</dbReference>
<evidence type="ECO:0000259" key="13">
    <source>
        <dbReference type="PROSITE" id="PS51805"/>
    </source>
</evidence>
<keyword evidence="2" id="KW-0479">Metal-binding</keyword>
<reference evidence="14 15" key="1">
    <citation type="journal article" date="2010" name="Nature">
        <title>Genome sequencing and analysis of the model grass Brachypodium distachyon.</title>
        <authorList>
            <consortium name="International Brachypodium Initiative"/>
        </authorList>
    </citation>
    <scope>NUCLEOTIDE SEQUENCE [LARGE SCALE GENOMIC DNA]</scope>
    <source>
        <strain evidence="14">Bd21</strain>
        <strain evidence="15">cv. Bd21</strain>
    </source>
</reference>
<name>I1IZL2_BRADI</name>
<evidence type="ECO:0000259" key="12">
    <source>
        <dbReference type="PROSITE" id="PS50172"/>
    </source>
</evidence>
<evidence type="ECO:0000259" key="11">
    <source>
        <dbReference type="PROSITE" id="PS50089"/>
    </source>
</evidence>